<sequence length="196" mass="22375">MGFRVHRVSAVASTKEPSNLTQYTRRTCWESFARPREYVVLAIDTKTLLSEICILNKNACTVDVSISVEDRPRSYIKVKKLQHVPHGREIRISIGFLPCSFVKLEFARHTHPSIAVYGVQLHGVASQEIENVSGPSLCTQLSHKTEHLLFGPSLRSSLPYRDCLSEHYSGCPHWMERQRPLLLDERIARMEEALFS</sequence>
<evidence type="ECO:0000313" key="2">
    <source>
        <dbReference type="Proteomes" id="UP000794436"/>
    </source>
</evidence>
<gene>
    <name evidence="1" type="ORF">Poli38472_011315</name>
</gene>
<dbReference type="Proteomes" id="UP000794436">
    <property type="component" value="Unassembled WGS sequence"/>
</dbReference>
<protein>
    <submittedName>
        <fullName evidence="1">Uncharacterized protein</fullName>
    </submittedName>
</protein>
<keyword evidence="2" id="KW-1185">Reference proteome</keyword>
<evidence type="ECO:0000313" key="1">
    <source>
        <dbReference type="EMBL" id="TMW67695.1"/>
    </source>
</evidence>
<dbReference type="PANTHER" id="PTHR35833">
    <property type="entry name" value="GALACTOSE-BINDING DOMAIN-LIKE, ARMADILLO-TYPE FOLD PROTEIN-RELATED"/>
    <property type="match status" value="1"/>
</dbReference>
<reference evidence="1" key="1">
    <citation type="submission" date="2019-03" db="EMBL/GenBank/DDBJ databases">
        <title>Long read genome sequence of the mycoparasitic Pythium oligandrum ATCC 38472 isolated from sugarbeet rhizosphere.</title>
        <authorList>
            <person name="Gaulin E."/>
        </authorList>
    </citation>
    <scope>NUCLEOTIDE SEQUENCE</scope>
    <source>
        <strain evidence="1">ATCC 38472_TT</strain>
    </source>
</reference>
<dbReference type="EMBL" id="SPLM01000004">
    <property type="protein sequence ID" value="TMW67695.1"/>
    <property type="molecule type" value="Genomic_DNA"/>
</dbReference>
<proteinExistence type="predicted"/>
<organism evidence="1 2">
    <name type="scientific">Pythium oligandrum</name>
    <name type="common">Mycoparasitic fungus</name>
    <dbReference type="NCBI Taxonomy" id="41045"/>
    <lineage>
        <taxon>Eukaryota</taxon>
        <taxon>Sar</taxon>
        <taxon>Stramenopiles</taxon>
        <taxon>Oomycota</taxon>
        <taxon>Peronosporomycetes</taxon>
        <taxon>Pythiales</taxon>
        <taxon>Pythiaceae</taxon>
        <taxon>Pythium</taxon>
    </lineage>
</organism>
<dbReference type="PANTHER" id="PTHR35833:SF1">
    <property type="entry name" value="GALACTOSE-BINDING DOMAIN-CONTAINING PROTEIN"/>
    <property type="match status" value="1"/>
</dbReference>
<accession>A0A8K1FL03</accession>
<comment type="caution">
    <text evidence="1">The sequence shown here is derived from an EMBL/GenBank/DDBJ whole genome shotgun (WGS) entry which is preliminary data.</text>
</comment>
<dbReference type="OrthoDB" id="186842at2759"/>
<name>A0A8K1FL03_PYTOL</name>
<dbReference type="AlphaFoldDB" id="A0A8K1FL03"/>
<dbReference type="SUPFAM" id="SSF49785">
    <property type="entry name" value="Galactose-binding domain-like"/>
    <property type="match status" value="1"/>
</dbReference>
<dbReference type="InterPro" id="IPR008979">
    <property type="entry name" value="Galactose-bd-like_sf"/>
</dbReference>